<gene>
    <name evidence="3" type="ORF">B0T21DRAFT_51293</name>
</gene>
<dbReference type="Proteomes" id="UP001172159">
    <property type="component" value="Unassembled WGS sequence"/>
</dbReference>
<keyword evidence="2" id="KW-1133">Transmembrane helix</keyword>
<dbReference type="AlphaFoldDB" id="A0AA40ASY8"/>
<evidence type="ECO:0000313" key="3">
    <source>
        <dbReference type="EMBL" id="KAK0721391.1"/>
    </source>
</evidence>
<sequence length="165" mass="18220">MQSARLYLVVYVAGSGASFFVQGVGSHQNLKGDRMTPVLHNPGAQLKPALSHLLLLAVRMTTANSTLSHQPDPRMPHSITFSALSAYHFDFIDSKWPAPVILAPGRPAFPELRNPRKTRSLVTSDKQSPTDRRLLDPSSYSLPPSHTTVIRNNDTFLSPDYWGSL</sequence>
<protein>
    <submittedName>
        <fullName evidence="3">Uncharacterized protein</fullName>
    </submittedName>
</protein>
<feature type="transmembrane region" description="Helical" evidence="2">
    <location>
        <begin position="6"/>
        <end position="25"/>
    </location>
</feature>
<reference evidence="3" key="1">
    <citation type="submission" date="2023-06" db="EMBL/GenBank/DDBJ databases">
        <title>Genome-scale phylogeny and comparative genomics of the fungal order Sordariales.</title>
        <authorList>
            <consortium name="Lawrence Berkeley National Laboratory"/>
            <person name="Hensen N."/>
            <person name="Bonometti L."/>
            <person name="Westerberg I."/>
            <person name="Brannstrom I.O."/>
            <person name="Guillou S."/>
            <person name="Cros-Aarteil S."/>
            <person name="Calhoun S."/>
            <person name="Haridas S."/>
            <person name="Kuo A."/>
            <person name="Mondo S."/>
            <person name="Pangilinan J."/>
            <person name="Riley R."/>
            <person name="Labutti K."/>
            <person name="Andreopoulos B."/>
            <person name="Lipzen A."/>
            <person name="Chen C."/>
            <person name="Yanf M."/>
            <person name="Daum C."/>
            <person name="Ng V."/>
            <person name="Clum A."/>
            <person name="Steindorff A."/>
            <person name="Ohm R."/>
            <person name="Martin F."/>
            <person name="Silar P."/>
            <person name="Natvig D."/>
            <person name="Lalanne C."/>
            <person name="Gautier V."/>
            <person name="Ament-Velasquez S.L."/>
            <person name="Kruys A."/>
            <person name="Hutchinson M.I."/>
            <person name="Powell A.J."/>
            <person name="Barry K."/>
            <person name="Miller A.N."/>
            <person name="Grigoriev I.V."/>
            <person name="Debuchy R."/>
            <person name="Gladieux P."/>
            <person name="Thoren M.H."/>
            <person name="Johannesson H."/>
        </authorList>
    </citation>
    <scope>NUCLEOTIDE SEQUENCE</scope>
    <source>
        <strain evidence="3">CBS 540.89</strain>
    </source>
</reference>
<evidence type="ECO:0000313" key="4">
    <source>
        <dbReference type="Proteomes" id="UP001172159"/>
    </source>
</evidence>
<feature type="region of interest" description="Disordered" evidence="1">
    <location>
        <begin position="112"/>
        <end position="139"/>
    </location>
</feature>
<comment type="caution">
    <text evidence="3">The sequence shown here is derived from an EMBL/GenBank/DDBJ whole genome shotgun (WGS) entry which is preliminary data.</text>
</comment>
<name>A0AA40ASY8_9PEZI</name>
<evidence type="ECO:0000256" key="2">
    <source>
        <dbReference type="SAM" id="Phobius"/>
    </source>
</evidence>
<keyword evidence="4" id="KW-1185">Reference proteome</keyword>
<evidence type="ECO:0000256" key="1">
    <source>
        <dbReference type="SAM" id="MobiDB-lite"/>
    </source>
</evidence>
<dbReference type="EMBL" id="JAUKTV010000012">
    <property type="protein sequence ID" value="KAK0721391.1"/>
    <property type="molecule type" value="Genomic_DNA"/>
</dbReference>
<keyword evidence="2" id="KW-0472">Membrane</keyword>
<organism evidence="3 4">
    <name type="scientific">Apiosordaria backusii</name>
    <dbReference type="NCBI Taxonomy" id="314023"/>
    <lineage>
        <taxon>Eukaryota</taxon>
        <taxon>Fungi</taxon>
        <taxon>Dikarya</taxon>
        <taxon>Ascomycota</taxon>
        <taxon>Pezizomycotina</taxon>
        <taxon>Sordariomycetes</taxon>
        <taxon>Sordariomycetidae</taxon>
        <taxon>Sordariales</taxon>
        <taxon>Lasiosphaeriaceae</taxon>
        <taxon>Apiosordaria</taxon>
    </lineage>
</organism>
<keyword evidence="2" id="KW-0812">Transmembrane</keyword>
<proteinExistence type="predicted"/>
<accession>A0AA40ASY8</accession>